<gene>
    <name evidence="1" type="ORF">PsorP6_001856</name>
</gene>
<evidence type="ECO:0000313" key="1">
    <source>
        <dbReference type="EMBL" id="KAI9922597.1"/>
    </source>
</evidence>
<evidence type="ECO:0000313" key="2">
    <source>
        <dbReference type="Proteomes" id="UP001163321"/>
    </source>
</evidence>
<sequence length="80" mass="8311">MEPVLPSTLPAMGMVNGEAISIGSGQVTPRVQESIVLSSTRAKARSALAGQAATSEHTRPSLCNILLAASLFRLPLTHSI</sequence>
<accession>A0ACC0WUZ1</accession>
<keyword evidence="2" id="KW-1185">Reference proteome</keyword>
<comment type="caution">
    <text evidence="1">The sequence shown here is derived from an EMBL/GenBank/DDBJ whole genome shotgun (WGS) entry which is preliminary data.</text>
</comment>
<organism evidence="1 2">
    <name type="scientific">Peronosclerospora sorghi</name>
    <dbReference type="NCBI Taxonomy" id="230839"/>
    <lineage>
        <taxon>Eukaryota</taxon>
        <taxon>Sar</taxon>
        <taxon>Stramenopiles</taxon>
        <taxon>Oomycota</taxon>
        <taxon>Peronosporomycetes</taxon>
        <taxon>Peronosporales</taxon>
        <taxon>Peronosporaceae</taxon>
        <taxon>Peronosclerospora</taxon>
    </lineage>
</organism>
<reference evidence="1 2" key="1">
    <citation type="journal article" date="2022" name="bioRxiv">
        <title>The genome of the oomycete Peronosclerospora sorghi, a cosmopolitan pathogen of maize and sorghum, is inflated with dispersed pseudogenes.</title>
        <authorList>
            <person name="Fletcher K."/>
            <person name="Martin F."/>
            <person name="Isakeit T."/>
            <person name="Cavanaugh K."/>
            <person name="Magill C."/>
            <person name="Michelmore R."/>
        </authorList>
    </citation>
    <scope>NUCLEOTIDE SEQUENCE [LARGE SCALE GENOMIC DNA]</scope>
    <source>
        <strain evidence="1">P6</strain>
    </source>
</reference>
<proteinExistence type="predicted"/>
<name>A0ACC0WUZ1_9STRA</name>
<dbReference type="Proteomes" id="UP001163321">
    <property type="component" value="Chromosome 1"/>
</dbReference>
<dbReference type="EMBL" id="CM047580">
    <property type="protein sequence ID" value="KAI9922597.1"/>
    <property type="molecule type" value="Genomic_DNA"/>
</dbReference>
<protein>
    <submittedName>
        <fullName evidence="1">Uncharacterized protein</fullName>
    </submittedName>
</protein>